<reference evidence="3 4" key="1">
    <citation type="submission" date="2023-05" db="EMBL/GenBank/DDBJ databases">
        <title>Genome sequence of Pinibacter sp. MAH-24.</title>
        <authorList>
            <person name="Huq M.A."/>
        </authorList>
    </citation>
    <scope>NUCLEOTIDE SEQUENCE [LARGE SCALE GENOMIC DNA]</scope>
    <source>
        <strain evidence="3 4">MAH-24</strain>
    </source>
</reference>
<dbReference type="Proteomes" id="UP001226434">
    <property type="component" value="Unassembled WGS sequence"/>
</dbReference>
<organism evidence="3 4">
    <name type="scientific">Pinibacter soli</name>
    <dbReference type="NCBI Taxonomy" id="3044211"/>
    <lineage>
        <taxon>Bacteria</taxon>
        <taxon>Pseudomonadati</taxon>
        <taxon>Bacteroidota</taxon>
        <taxon>Chitinophagia</taxon>
        <taxon>Chitinophagales</taxon>
        <taxon>Chitinophagaceae</taxon>
        <taxon>Pinibacter</taxon>
    </lineage>
</organism>
<dbReference type="InterPro" id="IPR028098">
    <property type="entry name" value="Glyco_trans_4-like_N"/>
</dbReference>
<dbReference type="InterPro" id="IPR001296">
    <property type="entry name" value="Glyco_trans_1"/>
</dbReference>
<keyword evidence="3" id="KW-0808">Transferase</keyword>
<name>A0ABT6RFJ0_9BACT</name>
<dbReference type="RefSeq" id="WP_282335430.1">
    <property type="nucleotide sequence ID" value="NZ_JASBRG010000007.1"/>
</dbReference>
<evidence type="ECO:0000313" key="4">
    <source>
        <dbReference type="Proteomes" id="UP001226434"/>
    </source>
</evidence>
<dbReference type="Gene3D" id="3.40.50.2000">
    <property type="entry name" value="Glycogen Phosphorylase B"/>
    <property type="match status" value="2"/>
</dbReference>
<sequence>MSKKIVILGPAHPFRGGGITTFNERLAREFMSMGNDVTIYNFTLLYPSFLFPGKTQYATGPAPEDLTILQRLNSIWPLSWLKTGREIKALKPDLVVVRYWLPLMGPALGSVLRIVRKNKHTKIVAITDNILPHEKRPGDTAFTKYFLKPCDAFITMSDKVMKDLKQFNITVPVKKVEHPLYDNFGKAVAKTEARQHLKLDQQDKVLLFFGFIRKYKGLDILLDAVKIVKDTGFVYGKFKLLVAGEFYDDKNIYLQQIQQLNIGDNVIISSDFIEDDEVKYYFCAADVVIQPYRNATQSGVTPLAYHFEKPMIVTNVGALPDYVPNGKVGLVCKPEALDLAQTILQYFIFGEERFVPFLREEKKKYSWEKLAKAIEEIAH</sequence>
<feature type="domain" description="Glycosyl transferase family 1" evidence="1">
    <location>
        <begin position="190"/>
        <end position="345"/>
    </location>
</feature>
<dbReference type="PANTHER" id="PTHR12526">
    <property type="entry name" value="GLYCOSYLTRANSFERASE"/>
    <property type="match status" value="1"/>
</dbReference>
<keyword evidence="3" id="KW-0328">Glycosyltransferase</keyword>
<protein>
    <submittedName>
        <fullName evidence="3">Glycosyltransferase</fullName>
        <ecNumber evidence="3">2.4.-.-</ecNumber>
    </submittedName>
</protein>
<gene>
    <name evidence="3" type="ORF">QJ048_16105</name>
</gene>
<evidence type="ECO:0000313" key="3">
    <source>
        <dbReference type="EMBL" id="MDI3321319.1"/>
    </source>
</evidence>
<accession>A0ABT6RFJ0</accession>
<keyword evidence="4" id="KW-1185">Reference proteome</keyword>
<dbReference type="GO" id="GO:0016757">
    <property type="term" value="F:glycosyltransferase activity"/>
    <property type="evidence" value="ECO:0007669"/>
    <property type="project" value="UniProtKB-KW"/>
</dbReference>
<proteinExistence type="predicted"/>
<dbReference type="SUPFAM" id="SSF53756">
    <property type="entry name" value="UDP-Glycosyltransferase/glycogen phosphorylase"/>
    <property type="match status" value="1"/>
</dbReference>
<feature type="domain" description="Glycosyltransferase subfamily 4-like N-terminal" evidence="2">
    <location>
        <begin position="17"/>
        <end position="169"/>
    </location>
</feature>
<dbReference type="EC" id="2.4.-.-" evidence="3"/>
<comment type="caution">
    <text evidence="3">The sequence shown here is derived from an EMBL/GenBank/DDBJ whole genome shotgun (WGS) entry which is preliminary data.</text>
</comment>
<evidence type="ECO:0000259" key="1">
    <source>
        <dbReference type="Pfam" id="PF00534"/>
    </source>
</evidence>
<dbReference type="Pfam" id="PF13439">
    <property type="entry name" value="Glyco_transf_4"/>
    <property type="match status" value="1"/>
</dbReference>
<dbReference type="Pfam" id="PF00534">
    <property type="entry name" value="Glycos_transf_1"/>
    <property type="match status" value="1"/>
</dbReference>
<evidence type="ECO:0000259" key="2">
    <source>
        <dbReference type="Pfam" id="PF13439"/>
    </source>
</evidence>
<dbReference type="EMBL" id="JASBRG010000007">
    <property type="protein sequence ID" value="MDI3321319.1"/>
    <property type="molecule type" value="Genomic_DNA"/>
</dbReference>